<dbReference type="Proteomes" id="UP000006690">
    <property type="component" value="Plasmid pEA320"/>
</dbReference>
<dbReference type="PATRIC" id="fig|932677.3.peg.4606"/>
<evidence type="ECO:0000256" key="2">
    <source>
        <dbReference type="SAM" id="SignalP"/>
    </source>
</evidence>
<dbReference type="AlphaFoldDB" id="A0A0H3L805"/>
<reference evidence="4" key="1">
    <citation type="journal article" date="2012" name="Appl. Microbiol. Biotechnol.">
        <title>The complete genome sequence of Pantoea ananatis AJ13355, an organism with great biotechnological potential.</title>
        <authorList>
            <person name="Hara Y."/>
            <person name="Kadotani N."/>
            <person name="Izui H."/>
            <person name="Katashkina J.I."/>
            <person name="Kuvaeva T.M."/>
            <person name="Andreeva I.G."/>
            <person name="Golubeva L.I."/>
            <person name="Malko D.B."/>
            <person name="Makeev V.J."/>
            <person name="Mashko S.V."/>
            <person name="Kozlov Y.I."/>
        </authorList>
    </citation>
    <scope>NUCLEOTIDE SEQUENCE [LARGE SCALE GENOMIC DNA]</scope>
    <source>
        <strain evidence="4">AJ13355</strain>
        <plasmid evidence="4">Plasmid pEA320</plasmid>
    </source>
</reference>
<feature type="chain" id="PRO_5002614549" description="Glycine zipper 2TM domain protein" evidence="2">
    <location>
        <begin position="35"/>
        <end position="88"/>
    </location>
</feature>
<name>A0A0H3L805_PANAA</name>
<feature type="region of interest" description="Disordered" evidence="1">
    <location>
        <begin position="67"/>
        <end position="88"/>
    </location>
</feature>
<evidence type="ECO:0000256" key="1">
    <source>
        <dbReference type="SAM" id="MobiDB-lite"/>
    </source>
</evidence>
<keyword evidence="2" id="KW-0732">Signal</keyword>
<protein>
    <recommendedName>
        <fullName evidence="5">Glycine zipper 2TM domain protein</fullName>
    </recommendedName>
</protein>
<dbReference type="HOGENOM" id="CLU_177688_1_0_6"/>
<sequence>MRIRYLSGSHSMKKLSVVLVTAGLLMAMSSQAEAKGCLKGAAVGGVAGHLKHHGVAGAAAGCAVGHHMAKKKQKEAASRQQGQQQQGG</sequence>
<accession>A0A0H3L805</accession>
<evidence type="ECO:0000313" key="3">
    <source>
        <dbReference type="EMBL" id="BAK14078.1"/>
    </source>
</evidence>
<dbReference type="EMBL" id="AP012033">
    <property type="protein sequence ID" value="BAK14078.1"/>
    <property type="molecule type" value="Genomic_DNA"/>
</dbReference>
<evidence type="ECO:0008006" key="5">
    <source>
        <dbReference type="Google" id="ProtNLM"/>
    </source>
</evidence>
<evidence type="ECO:0000313" key="4">
    <source>
        <dbReference type="Proteomes" id="UP000006690"/>
    </source>
</evidence>
<proteinExistence type="predicted"/>
<dbReference type="KEGG" id="paj:PAJ_p0211"/>
<organism evidence="3 4">
    <name type="scientific">Pantoea ananatis (strain AJ13355)</name>
    <dbReference type="NCBI Taxonomy" id="932677"/>
    <lineage>
        <taxon>Bacteria</taxon>
        <taxon>Pseudomonadati</taxon>
        <taxon>Pseudomonadota</taxon>
        <taxon>Gammaproteobacteria</taxon>
        <taxon>Enterobacterales</taxon>
        <taxon>Erwiniaceae</taxon>
        <taxon>Pantoea</taxon>
    </lineage>
</organism>
<gene>
    <name evidence="3" type="ORF">PAJ_p0211</name>
</gene>
<keyword evidence="3" id="KW-0614">Plasmid</keyword>
<feature type="signal peptide" evidence="2">
    <location>
        <begin position="1"/>
        <end position="34"/>
    </location>
</feature>
<geneLocation type="plasmid" evidence="3 4">
    <name>pEA320</name>
</geneLocation>
<dbReference type="eggNOG" id="ENOG5033CSZ">
    <property type="taxonomic scope" value="Bacteria"/>
</dbReference>